<feature type="region of interest" description="Disordered" evidence="5">
    <location>
        <begin position="63"/>
        <end position="103"/>
    </location>
</feature>
<feature type="compositionally biased region" description="Low complexity" evidence="5">
    <location>
        <begin position="419"/>
        <end position="431"/>
    </location>
</feature>
<comment type="similarity">
    <text evidence="1 4">Belongs to the Frigida family.</text>
</comment>
<dbReference type="OrthoDB" id="1166059at2759"/>
<sequence>MISMKTISDAMKLVDVKKEDLRKAFEDLQAHSSSLPSFNLQRKDLEEHFDSIQKSLEERFKELESKESQSVNGSVAQLQSLPEPEPEKELESKESQSVDGSVAQLQSLPEKEKEQLTGKQWVLVNVAVKEIGESVVSPRPELKSLCVKMDGKALRSYINDHPKEFKVIRDEVSVAFLSASDPGKLVLDAMQGFYRPNSRRGKDWKLDAIRRTCLLLLEQLMKVSTQIKPQVRENAKKLAVEWKGKLTTDGESPLEALAFLQLLATYGLVSVFNADELIDIIVSVTGRRQYLPHLCRVLDLTDKMPDLIQKLISKGKHLDAVLFIYAFELADKFPPVPLLKAHVKDSEKVTQEILKKGNNSLQSQNKATDKEVFALRVVIKYIRDHTLESQYPPENLEKRAEQLEKQKADRKRPARVRAPKPQQLQQQQQQQSGNKRPRPAAPKTHAGATSTVPPSQHAHLQSAGLLSNQVAPYLSSTAGPYGLAGSTPTASYMNSSAGHYGLTGTPMGFAGNLNPTRSHPYSSESPMIPSFYDRPATYGGYGLLPLYRPSFYP</sequence>
<dbReference type="GO" id="GO:0030154">
    <property type="term" value="P:cell differentiation"/>
    <property type="evidence" value="ECO:0007669"/>
    <property type="project" value="UniProtKB-KW"/>
</dbReference>
<reference evidence="6 7" key="1">
    <citation type="submission" date="2020-04" db="EMBL/GenBank/DDBJ databases">
        <title>Plant Genome Project.</title>
        <authorList>
            <person name="Zhang R.-G."/>
        </authorList>
    </citation>
    <scope>NUCLEOTIDE SEQUENCE [LARGE SCALE GENOMIC DNA]</scope>
    <source>
        <strain evidence="6">YNK0</strain>
        <tissue evidence="6">Leaf</tissue>
    </source>
</reference>
<feature type="compositionally biased region" description="Basic residues" evidence="5">
    <location>
        <begin position="408"/>
        <end position="418"/>
    </location>
</feature>
<accession>A0A835DMK0</accession>
<gene>
    <name evidence="6" type="ORF">HHK36_005772</name>
</gene>
<organism evidence="6 7">
    <name type="scientific">Tetracentron sinense</name>
    <name type="common">Spur-leaf</name>
    <dbReference type="NCBI Taxonomy" id="13715"/>
    <lineage>
        <taxon>Eukaryota</taxon>
        <taxon>Viridiplantae</taxon>
        <taxon>Streptophyta</taxon>
        <taxon>Embryophyta</taxon>
        <taxon>Tracheophyta</taxon>
        <taxon>Spermatophyta</taxon>
        <taxon>Magnoliopsida</taxon>
        <taxon>Trochodendrales</taxon>
        <taxon>Trochodendraceae</taxon>
        <taxon>Tetracentron</taxon>
    </lineage>
</organism>
<dbReference type="InterPro" id="IPR012474">
    <property type="entry name" value="Frigida"/>
</dbReference>
<keyword evidence="2 4" id="KW-0221">Differentiation</keyword>
<evidence type="ECO:0000256" key="2">
    <source>
        <dbReference type="ARBA" id="ARBA00022782"/>
    </source>
</evidence>
<dbReference type="PANTHER" id="PTHR31791:SF47">
    <property type="entry name" value="INACTIVE FRIGIDA-LIKE PROTEIN 2"/>
    <property type="match status" value="1"/>
</dbReference>
<evidence type="ECO:0000313" key="7">
    <source>
        <dbReference type="Proteomes" id="UP000655225"/>
    </source>
</evidence>
<dbReference type="Proteomes" id="UP000655225">
    <property type="component" value="Unassembled WGS sequence"/>
</dbReference>
<evidence type="ECO:0000256" key="3">
    <source>
        <dbReference type="ARBA" id="ARBA00023089"/>
    </source>
</evidence>
<proteinExistence type="inferred from homology"/>
<keyword evidence="3 4" id="KW-0287">Flowering</keyword>
<comment type="caution">
    <text evidence="6">The sequence shown here is derived from an EMBL/GenBank/DDBJ whole genome shotgun (WGS) entry which is preliminary data.</text>
</comment>
<evidence type="ECO:0000256" key="4">
    <source>
        <dbReference type="RuleBase" id="RU364012"/>
    </source>
</evidence>
<evidence type="ECO:0000313" key="6">
    <source>
        <dbReference type="EMBL" id="KAF8409693.1"/>
    </source>
</evidence>
<protein>
    <recommendedName>
        <fullName evidence="4">FRIGIDA-like protein</fullName>
    </recommendedName>
</protein>
<feature type="region of interest" description="Disordered" evidence="5">
    <location>
        <begin position="402"/>
        <end position="461"/>
    </location>
</feature>
<dbReference type="GO" id="GO:0009908">
    <property type="term" value="P:flower development"/>
    <property type="evidence" value="ECO:0007669"/>
    <property type="project" value="UniProtKB-KW"/>
</dbReference>
<evidence type="ECO:0000256" key="5">
    <source>
        <dbReference type="SAM" id="MobiDB-lite"/>
    </source>
</evidence>
<name>A0A835DMK0_TETSI</name>
<dbReference type="Pfam" id="PF07899">
    <property type="entry name" value="Frigida"/>
    <property type="match status" value="1"/>
</dbReference>
<dbReference type="EMBL" id="JABCRI010000003">
    <property type="protein sequence ID" value="KAF8409693.1"/>
    <property type="molecule type" value="Genomic_DNA"/>
</dbReference>
<evidence type="ECO:0000256" key="1">
    <source>
        <dbReference type="ARBA" id="ARBA00008956"/>
    </source>
</evidence>
<keyword evidence="7" id="KW-1185">Reference proteome</keyword>
<feature type="compositionally biased region" description="Basic and acidic residues" evidence="5">
    <location>
        <begin position="85"/>
        <end position="96"/>
    </location>
</feature>
<dbReference type="PANTHER" id="PTHR31791">
    <property type="entry name" value="FRIGIDA-LIKE PROTEIN 3-RELATED"/>
    <property type="match status" value="1"/>
</dbReference>
<keyword evidence="4" id="KW-0217">Developmental protein</keyword>
<dbReference type="OMA" id="MIEPSHH"/>
<dbReference type="AlphaFoldDB" id="A0A835DMK0"/>